<dbReference type="InterPro" id="IPR013087">
    <property type="entry name" value="Znf_C2H2_type"/>
</dbReference>
<gene>
    <name evidence="10" type="ORF">QE152_g4259</name>
</gene>
<dbReference type="SMART" id="SM00355">
    <property type="entry name" value="ZnF_C2H2"/>
    <property type="match status" value="6"/>
</dbReference>
<evidence type="ECO:0000256" key="6">
    <source>
        <dbReference type="ARBA" id="ARBA00023125"/>
    </source>
</evidence>
<sequence length="381" mass="44398">MVLGDNVNMEENAQYDRIKREPDATIGCTSFEETRDLIKLEESDARSSDTSFLFCFCNKCYEFFDTEELLEAHNAAKHIIDNRQSQIRTDGVKQRPAASPTCIAPQPHHSYISVPQAVYHAIPITRTQLEHKCLICGQKYPSTDLLVNHMYTHEDNAETQMLKCTYCDQMSIHSKTHTGEKQFKCSYCQKSFTRIGDRHQRNHWNDKYRCYQCGKIFSKRAYLIAHNKKHKPFECNYCDEAFAREEYLQEHEKIHTKDLILLLKSGRVRLDYARLASVILENLDYQAWCSCQIKYGSSEFGTAGLDRYDFSTGEDNPQEQFIKEETSLINPQEQFIKEETSLIKDERISNLDTPYTCRQCGHELIHKDEKSCSYKDEKSCS</sequence>
<dbReference type="FunFam" id="3.30.160.60:FF:001009">
    <property type="entry name" value="Zinc finger protein 26"/>
    <property type="match status" value="1"/>
</dbReference>
<dbReference type="Gene3D" id="3.30.160.60">
    <property type="entry name" value="Classic Zinc Finger"/>
    <property type="match status" value="2"/>
</dbReference>
<feature type="domain" description="C2H2-type" evidence="9">
    <location>
        <begin position="208"/>
        <end position="230"/>
    </location>
</feature>
<dbReference type="GO" id="GO:0005634">
    <property type="term" value="C:nucleus"/>
    <property type="evidence" value="ECO:0007669"/>
    <property type="project" value="UniProtKB-SubCell"/>
</dbReference>
<feature type="domain" description="C2H2-type" evidence="9">
    <location>
        <begin position="131"/>
        <end position="158"/>
    </location>
</feature>
<dbReference type="SUPFAM" id="SSF57667">
    <property type="entry name" value="beta-beta-alpha zinc fingers"/>
    <property type="match status" value="2"/>
</dbReference>
<evidence type="ECO:0000256" key="8">
    <source>
        <dbReference type="PROSITE-ProRule" id="PRU00042"/>
    </source>
</evidence>
<keyword evidence="2" id="KW-0479">Metal-binding</keyword>
<dbReference type="Proteomes" id="UP001458880">
    <property type="component" value="Unassembled WGS sequence"/>
</dbReference>
<evidence type="ECO:0000256" key="3">
    <source>
        <dbReference type="ARBA" id="ARBA00022737"/>
    </source>
</evidence>
<keyword evidence="4 8" id="KW-0863">Zinc-finger</keyword>
<dbReference type="PANTHER" id="PTHR24393">
    <property type="entry name" value="ZINC FINGER PROTEIN"/>
    <property type="match status" value="1"/>
</dbReference>
<evidence type="ECO:0000256" key="7">
    <source>
        <dbReference type="ARBA" id="ARBA00023242"/>
    </source>
</evidence>
<organism evidence="10 11">
    <name type="scientific">Popillia japonica</name>
    <name type="common">Japanese beetle</name>
    <dbReference type="NCBI Taxonomy" id="7064"/>
    <lineage>
        <taxon>Eukaryota</taxon>
        <taxon>Metazoa</taxon>
        <taxon>Ecdysozoa</taxon>
        <taxon>Arthropoda</taxon>
        <taxon>Hexapoda</taxon>
        <taxon>Insecta</taxon>
        <taxon>Pterygota</taxon>
        <taxon>Neoptera</taxon>
        <taxon>Endopterygota</taxon>
        <taxon>Coleoptera</taxon>
        <taxon>Polyphaga</taxon>
        <taxon>Scarabaeiformia</taxon>
        <taxon>Scarabaeidae</taxon>
        <taxon>Rutelinae</taxon>
        <taxon>Popillia</taxon>
    </lineage>
</organism>
<dbReference type="GO" id="GO:0008270">
    <property type="term" value="F:zinc ion binding"/>
    <property type="evidence" value="ECO:0007669"/>
    <property type="project" value="UniProtKB-KW"/>
</dbReference>
<evidence type="ECO:0000256" key="4">
    <source>
        <dbReference type="ARBA" id="ARBA00022771"/>
    </source>
</evidence>
<accession>A0AAW1MVM3</accession>
<dbReference type="InterPro" id="IPR036236">
    <property type="entry name" value="Znf_C2H2_sf"/>
</dbReference>
<comment type="subcellular location">
    <subcellularLocation>
        <location evidence="1">Nucleus</location>
    </subcellularLocation>
</comment>
<comment type="caution">
    <text evidence="10">The sequence shown here is derived from an EMBL/GenBank/DDBJ whole genome shotgun (WGS) entry which is preliminary data.</text>
</comment>
<dbReference type="GO" id="GO:0000978">
    <property type="term" value="F:RNA polymerase II cis-regulatory region sequence-specific DNA binding"/>
    <property type="evidence" value="ECO:0007669"/>
    <property type="project" value="TreeGrafter"/>
</dbReference>
<name>A0AAW1MVM3_POPJA</name>
<evidence type="ECO:0000256" key="1">
    <source>
        <dbReference type="ARBA" id="ARBA00004123"/>
    </source>
</evidence>
<keyword evidence="7" id="KW-0539">Nucleus</keyword>
<evidence type="ECO:0000313" key="11">
    <source>
        <dbReference type="Proteomes" id="UP001458880"/>
    </source>
</evidence>
<dbReference type="PROSITE" id="PS50157">
    <property type="entry name" value="ZINC_FINGER_C2H2_2"/>
    <property type="match status" value="3"/>
</dbReference>
<evidence type="ECO:0000259" key="9">
    <source>
        <dbReference type="PROSITE" id="PS50157"/>
    </source>
</evidence>
<proteinExistence type="predicted"/>
<evidence type="ECO:0000313" key="10">
    <source>
        <dbReference type="EMBL" id="KAK9752312.1"/>
    </source>
</evidence>
<dbReference type="EMBL" id="JASPKY010000021">
    <property type="protein sequence ID" value="KAK9752312.1"/>
    <property type="molecule type" value="Genomic_DNA"/>
</dbReference>
<protein>
    <submittedName>
        <fullName evidence="10">Zinc finger, C2H2 type</fullName>
    </submittedName>
</protein>
<feature type="domain" description="C2H2-type" evidence="9">
    <location>
        <begin position="233"/>
        <end position="260"/>
    </location>
</feature>
<reference evidence="10 11" key="1">
    <citation type="journal article" date="2024" name="BMC Genomics">
        <title>De novo assembly and annotation of Popillia japonica's genome with initial clues to its potential as an invasive pest.</title>
        <authorList>
            <person name="Cucini C."/>
            <person name="Boschi S."/>
            <person name="Funari R."/>
            <person name="Cardaioli E."/>
            <person name="Iannotti N."/>
            <person name="Marturano G."/>
            <person name="Paoli F."/>
            <person name="Bruttini M."/>
            <person name="Carapelli A."/>
            <person name="Frati F."/>
            <person name="Nardi F."/>
        </authorList>
    </citation>
    <scope>NUCLEOTIDE SEQUENCE [LARGE SCALE GENOMIC DNA]</scope>
    <source>
        <strain evidence="10">DMR45628</strain>
    </source>
</reference>
<dbReference type="AlphaFoldDB" id="A0AAW1MVM3"/>
<evidence type="ECO:0000256" key="5">
    <source>
        <dbReference type="ARBA" id="ARBA00022833"/>
    </source>
</evidence>
<evidence type="ECO:0000256" key="2">
    <source>
        <dbReference type="ARBA" id="ARBA00022723"/>
    </source>
</evidence>
<keyword evidence="3" id="KW-0677">Repeat</keyword>
<dbReference type="Pfam" id="PF00096">
    <property type="entry name" value="zf-C2H2"/>
    <property type="match status" value="3"/>
</dbReference>
<dbReference type="PROSITE" id="PS00028">
    <property type="entry name" value="ZINC_FINGER_C2H2_1"/>
    <property type="match status" value="2"/>
</dbReference>
<dbReference type="PANTHER" id="PTHR24393:SF34">
    <property type="entry name" value="PR_SET DOMAIN 13"/>
    <property type="match status" value="1"/>
</dbReference>
<keyword evidence="11" id="KW-1185">Reference proteome</keyword>
<dbReference type="GO" id="GO:0001228">
    <property type="term" value="F:DNA-binding transcription activator activity, RNA polymerase II-specific"/>
    <property type="evidence" value="ECO:0007669"/>
    <property type="project" value="TreeGrafter"/>
</dbReference>
<keyword evidence="5" id="KW-0862">Zinc</keyword>
<keyword evidence="6" id="KW-0238">DNA-binding</keyword>